<evidence type="ECO:0000256" key="5">
    <source>
        <dbReference type="ARBA" id="ARBA00022692"/>
    </source>
</evidence>
<evidence type="ECO:0000313" key="12">
    <source>
        <dbReference type="Proteomes" id="UP001549691"/>
    </source>
</evidence>
<feature type="transmembrane region" description="Helical" evidence="8">
    <location>
        <begin position="159"/>
        <end position="175"/>
    </location>
</feature>
<evidence type="ECO:0000259" key="9">
    <source>
        <dbReference type="Pfam" id="PF05957"/>
    </source>
</evidence>
<proteinExistence type="inferred from homology"/>
<protein>
    <submittedName>
        <fullName evidence="11">DUF883 family protein</fullName>
    </submittedName>
</protein>
<dbReference type="Proteomes" id="UP001549691">
    <property type="component" value="Unassembled WGS sequence"/>
</dbReference>
<gene>
    <name evidence="11" type="ORF">ABXR19_07125</name>
</gene>
<evidence type="ECO:0000256" key="6">
    <source>
        <dbReference type="ARBA" id="ARBA00022989"/>
    </source>
</evidence>
<dbReference type="InterPro" id="IPR010279">
    <property type="entry name" value="YqjD/ElaB"/>
</dbReference>
<comment type="similarity">
    <text evidence="2">Belongs to the ElaB/YgaM/YqjD family.</text>
</comment>
<dbReference type="PANTHER" id="PTHR35893">
    <property type="entry name" value="INNER MEMBRANE PROTEIN-RELATED"/>
    <property type="match status" value="1"/>
</dbReference>
<dbReference type="Pfam" id="PF05957">
    <property type="entry name" value="DUF883"/>
    <property type="match status" value="1"/>
</dbReference>
<keyword evidence="6 8" id="KW-1133">Transmembrane helix</keyword>
<keyword evidence="12" id="KW-1185">Reference proteome</keyword>
<dbReference type="InterPro" id="IPR043604">
    <property type="entry name" value="DUF883_N"/>
</dbReference>
<evidence type="ECO:0000256" key="2">
    <source>
        <dbReference type="ARBA" id="ARBA00010423"/>
    </source>
</evidence>
<dbReference type="PANTHER" id="PTHR35893:SF3">
    <property type="entry name" value="INNER MEMBRANE PROTEIN"/>
    <property type="match status" value="1"/>
</dbReference>
<evidence type="ECO:0000256" key="3">
    <source>
        <dbReference type="ARBA" id="ARBA00022475"/>
    </source>
</evidence>
<sequence>MTPFAFLIAVVIVALLLWAWRNLSLWLMAGQDLVFCIADRSDGRGDFRGEKAQTRAAMVPFFSFLPGGSMNTAIDGNFDHSLIDGKKEKLVTDLKGVLADADDLLKEVGNSTAEEFAAIRTKVEGKLSEARVKLESARGVAMQKAQHAGDYVSANPGKSLGAAVVAGLVIGLILSRR</sequence>
<accession>A0ABV2TJ65</accession>
<evidence type="ECO:0000313" key="11">
    <source>
        <dbReference type="EMBL" id="MET7013956.1"/>
    </source>
</evidence>
<reference evidence="11 12" key="1">
    <citation type="submission" date="2024-07" db="EMBL/GenBank/DDBJ databases">
        <title>Uliginosibacterium flavum JJ3220;KACC:17644.</title>
        <authorList>
            <person name="Kim M.K."/>
        </authorList>
    </citation>
    <scope>NUCLEOTIDE SEQUENCE [LARGE SCALE GENOMIC DNA]</scope>
    <source>
        <strain evidence="11 12">KACC:17644</strain>
    </source>
</reference>
<feature type="domain" description="DUF883" evidence="9">
    <location>
        <begin position="92"/>
        <end position="137"/>
    </location>
</feature>
<dbReference type="EMBL" id="JBEWZI010000006">
    <property type="protein sequence ID" value="MET7013956.1"/>
    <property type="molecule type" value="Genomic_DNA"/>
</dbReference>
<evidence type="ECO:0000259" key="10">
    <source>
        <dbReference type="Pfam" id="PF19029"/>
    </source>
</evidence>
<organism evidence="11 12">
    <name type="scientific">Uliginosibacterium flavum</name>
    <dbReference type="NCBI Taxonomy" id="1396831"/>
    <lineage>
        <taxon>Bacteria</taxon>
        <taxon>Pseudomonadati</taxon>
        <taxon>Pseudomonadota</taxon>
        <taxon>Betaproteobacteria</taxon>
        <taxon>Rhodocyclales</taxon>
        <taxon>Zoogloeaceae</taxon>
        <taxon>Uliginosibacterium</taxon>
    </lineage>
</organism>
<dbReference type="InterPro" id="IPR043605">
    <property type="entry name" value="DUF883_C"/>
</dbReference>
<feature type="domain" description="DUF883" evidence="10">
    <location>
        <begin position="150"/>
        <end position="177"/>
    </location>
</feature>
<evidence type="ECO:0000256" key="4">
    <source>
        <dbReference type="ARBA" id="ARBA00022519"/>
    </source>
</evidence>
<comment type="caution">
    <text evidence="11">The sequence shown here is derived from an EMBL/GenBank/DDBJ whole genome shotgun (WGS) entry which is preliminary data.</text>
</comment>
<evidence type="ECO:0000256" key="1">
    <source>
        <dbReference type="ARBA" id="ARBA00004377"/>
    </source>
</evidence>
<dbReference type="RefSeq" id="WP_354600418.1">
    <property type="nucleotide sequence ID" value="NZ_JBEWZI010000006.1"/>
</dbReference>
<name>A0ABV2TJ65_9RHOO</name>
<evidence type="ECO:0000256" key="8">
    <source>
        <dbReference type="SAM" id="Phobius"/>
    </source>
</evidence>
<comment type="subcellular location">
    <subcellularLocation>
        <location evidence="1">Cell inner membrane</location>
        <topology evidence="1">Single-pass membrane protein</topology>
    </subcellularLocation>
</comment>
<dbReference type="Pfam" id="PF19029">
    <property type="entry name" value="DUF883_C"/>
    <property type="match status" value="1"/>
</dbReference>
<keyword evidence="4" id="KW-0997">Cell inner membrane</keyword>
<keyword evidence="3" id="KW-1003">Cell membrane</keyword>
<keyword evidence="5 8" id="KW-0812">Transmembrane</keyword>
<evidence type="ECO:0000256" key="7">
    <source>
        <dbReference type="ARBA" id="ARBA00023136"/>
    </source>
</evidence>
<keyword evidence="7 8" id="KW-0472">Membrane</keyword>